<dbReference type="AlphaFoldDB" id="A0A7S3Q6A7"/>
<protein>
    <submittedName>
        <fullName evidence="3">Uncharacterized protein</fullName>
    </submittedName>
</protein>
<evidence type="ECO:0000256" key="1">
    <source>
        <dbReference type="SAM" id="MobiDB-lite"/>
    </source>
</evidence>
<feature type="compositionally biased region" description="Low complexity" evidence="1">
    <location>
        <begin position="87"/>
        <end position="104"/>
    </location>
</feature>
<feature type="compositionally biased region" description="Gly residues" evidence="1">
    <location>
        <begin position="59"/>
        <end position="72"/>
    </location>
</feature>
<keyword evidence="2" id="KW-0732">Signal</keyword>
<feature type="chain" id="PRO_5030912076" evidence="2">
    <location>
        <begin position="22"/>
        <end position="407"/>
    </location>
</feature>
<sequence>MKISNKLVLIALSSLASGSSAFTALSNKKASSSSSFALRATPDFSSYIPATPGPTGAPGSIGGAGAGAGAGAGSSAPGTPDGSMAWSSSPGAPSGSPSSGASASSTASASAYKATANVTPSARMQNPNTSITYETSSTYGNGNTNRFLTPDKDGETFDIFPAEYDSVIERIDGGGTIRSCKLPPWATRVQYKIESFGRPCKGQVNLWLGPGRSTHTLKFDTESGVEFPIESILKFKNGHDGAPVMKVSTTDDYCFPMKFSAHVPSPERAEELNANTEKQFYSATRDEKMVIQGSQTDGKQGAWRYWNIPQEVEAIQLLGWSVDTGKKSFKVQVELLQGPNNLKQSLFLQCGGGSQPYHTVIQTPGSGWTVRIQNKKFMEDGLTQMCVLPYEHREKEDSDLFSWSAEF</sequence>
<feature type="compositionally biased region" description="Low complexity" evidence="1">
    <location>
        <begin position="49"/>
        <end position="58"/>
    </location>
</feature>
<feature type="signal peptide" evidence="2">
    <location>
        <begin position="1"/>
        <end position="21"/>
    </location>
</feature>
<feature type="region of interest" description="Disordered" evidence="1">
    <location>
        <begin position="116"/>
        <end position="137"/>
    </location>
</feature>
<evidence type="ECO:0000256" key="2">
    <source>
        <dbReference type="SAM" id="SignalP"/>
    </source>
</evidence>
<dbReference type="InterPro" id="IPR057491">
    <property type="entry name" value="DiatomPyrShell"/>
</dbReference>
<dbReference type="Pfam" id="PF25192">
    <property type="entry name" value="DiatomPyrShell"/>
    <property type="match status" value="1"/>
</dbReference>
<name>A0A7S3Q6A7_9STRA</name>
<proteinExistence type="predicted"/>
<evidence type="ECO:0000313" key="3">
    <source>
        <dbReference type="EMBL" id="CAE0467221.1"/>
    </source>
</evidence>
<dbReference type="EMBL" id="HBIO01015655">
    <property type="protein sequence ID" value="CAE0467221.1"/>
    <property type="molecule type" value="Transcribed_RNA"/>
</dbReference>
<gene>
    <name evidence="3" type="ORF">CDEB00056_LOCUS12073</name>
</gene>
<feature type="region of interest" description="Disordered" evidence="1">
    <location>
        <begin position="49"/>
        <end position="104"/>
    </location>
</feature>
<accession>A0A7S3Q6A7</accession>
<organism evidence="3">
    <name type="scientific">Chaetoceros debilis</name>
    <dbReference type="NCBI Taxonomy" id="122233"/>
    <lineage>
        <taxon>Eukaryota</taxon>
        <taxon>Sar</taxon>
        <taxon>Stramenopiles</taxon>
        <taxon>Ochrophyta</taxon>
        <taxon>Bacillariophyta</taxon>
        <taxon>Coscinodiscophyceae</taxon>
        <taxon>Chaetocerotophycidae</taxon>
        <taxon>Chaetocerotales</taxon>
        <taxon>Chaetocerotaceae</taxon>
        <taxon>Chaetoceros</taxon>
    </lineage>
</organism>
<reference evidence="3" key="1">
    <citation type="submission" date="2021-01" db="EMBL/GenBank/DDBJ databases">
        <authorList>
            <person name="Corre E."/>
            <person name="Pelletier E."/>
            <person name="Niang G."/>
            <person name="Scheremetjew M."/>
            <person name="Finn R."/>
            <person name="Kale V."/>
            <person name="Holt S."/>
            <person name="Cochrane G."/>
            <person name="Meng A."/>
            <person name="Brown T."/>
            <person name="Cohen L."/>
        </authorList>
    </citation>
    <scope>NUCLEOTIDE SEQUENCE</scope>
    <source>
        <strain evidence="3">MM31A-1</strain>
    </source>
</reference>